<proteinExistence type="inferred from homology"/>
<dbReference type="AlphaFoldDB" id="A0A7L1N8F7"/>
<dbReference type="EMBL" id="VXBP01003601">
    <property type="protein sequence ID" value="NXN95735.1"/>
    <property type="molecule type" value="Genomic_DNA"/>
</dbReference>
<gene>
    <name evidence="9" type="primary">Prl_0</name>
    <name evidence="9" type="ORF">RHICYA_R01341</name>
</gene>
<reference evidence="9 10" key="1">
    <citation type="submission" date="2019-09" db="EMBL/GenBank/DDBJ databases">
        <title>Bird 10,000 Genomes (B10K) Project - Family phase.</title>
        <authorList>
            <person name="Zhang G."/>
        </authorList>
    </citation>
    <scope>NUCLEOTIDE SEQUENCE [LARGE SCALE GENOMIC DNA]</scope>
    <source>
        <strain evidence="9">B10K-DU-002-35</strain>
        <tissue evidence="9">Muscle</tissue>
    </source>
</reference>
<sequence length="229" mass="25664">MSTKGASLKGLLLAALLVSNVLLTKEGVTSLPICPSGSISCQVSLGELFDRAVKLSHYIHFLSSEIFNEFDERYAQGRGFITKAVNGCHTSSLTTPEDKEQAQQIHYEDLLNLVLAMLRSWNIPLIHLASEVQSIKEAPETILWKAVEIEEQNKRLLEGMEKIVGRVHAGEVGNEIYSPWDGLPSLQLADEDSKLSAFYNLLHCFRRDSHKIDNYLKVLKCRLIHDSNC</sequence>
<dbReference type="InterPro" id="IPR009079">
    <property type="entry name" value="4_helix_cytokine-like_core"/>
</dbReference>
<organism evidence="9 10">
    <name type="scientific">Rhinopomastus cyanomelas</name>
    <name type="common">Common scimitarbill</name>
    <dbReference type="NCBI Taxonomy" id="113115"/>
    <lineage>
        <taxon>Eukaryota</taxon>
        <taxon>Metazoa</taxon>
        <taxon>Chordata</taxon>
        <taxon>Craniata</taxon>
        <taxon>Vertebrata</taxon>
        <taxon>Euteleostomi</taxon>
        <taxon>Archelosauria</taxon>
        <taxon>Archosauria</taxon>
        <taxon>Dinosauria</taxon>
        <taxon>Saurischia</taxon>
        <taxon>Theropoda</taxon>
        <taxon>Coelurosauria</taxon>
        <taxon>Aves</taxon>
        <taxon>Neognathae</taxon>
        <taxon>Neoaves</taxon>
        <taxon>Telluraves</taxon>
        <taxon>Coraciimorphae</taxon>
        <taxon>Bucerotiformes</taxon>
        <taxon>Rhinopomastidae</taxon>
        <taxon>Rhinopomastus</taxon>
    </lineage>
</organism>
<keyword evidence="6" id="KW-1015">Disulfide bond</keyword>
<dbReference type="OrthoDB" id="9946219at2759"/>
<dbReference type="PRINTS" id="PR00836">
    <property type="entry name" value="SOMATOTROPIN"/>
</dbReference>
<evidence type="ECO:0000256" key="6">
    <source>
        <dbReference type="ARBA" id="ARBA00023157"/>
    </source>
</evidence>
<dbReference type="PANTHER" id="PTHR11417:SF5">
    <property type="entry name" value="PROLACTIN"/>
    <property type="match status" value="1"/>
</dbReference>
<dbReference type="Proteomes" id="UP000565785">
    <property type="component" value="Unassembled WGS sequence"/>
</dbReference>
<protein>
    <submittedName>
        <fullName evidence="9">PRL protein</fullName>
    </submittedName>
</protein>
<dbReference type="SUPFAM" id="SSF47266">
    <property type="entry name" value="4-helical cytokines"/>
    <property type="match status" value="1"/>
</dbReference>
<dbReference type="FunFam" id="1.20.1250.10:FF:000003">
    <property type="entry name" value="Prolactin"/>
    <property type="match status" value="1"/>
</dbReference>
<dbReference type="CDD" id="cd10288">
    <property type="entry name" value="prolactin_like"/>
    <property type="match status" value="1"/>
</dbReference>
<dbReference type="Pfam" id="PF00103">
    <property type="entry name" value="Hormone_1"/>
    <property type="match status" value="1"/>
</dbReference>
<feature type="non-terminal residue" evidence="9">
    <location>
        <position position="229"/>
    </location>
</feature>
<name>A0A7L1N8F7_RHICY</name>
<dbReference type="PROSITE" id="PS00266">
    <property type="entry name" value="SOMATOTROPIN_1"/>
    <property type="match status" value="1"/>
</dbReference>
<feature type="chain" id="PRO_5029634963" evidence="8">
    <location>
        <begin position="31"/>
        <end position="229"/>
    </location>
</feature>
<accession>A0A7L1N8F7</accession>
<keyword evidence="3" id="KW-0964">Secreted</keyword>
<dbReference type="GO" id="GO:0046427">
    <property type="term" value="P:positive regulation of receptor signaling pathway via JAK-STAT"/>
    <property type="evidence" value="ECO:0007669"/>
    <property type="project" value="TreeGrafter"/>
</dbReference>
<keyword evidence="4 7" id="KW-0372">Hormone</keyword>
<keyword evidence="5 8" id="KW-0732">Signal</keyword>
<evidence type="ECO:0000313" key="10">
    <source>
        <dbReference type="Proteomes" id="UP000565785"/>
    </source>
</evidence>
<evidence type="ECO:0000256" key="5">
    <source>
        <dbReference type="ARBA" id="ARBA00022729"/>
    </source>
</evidence>
<evidence type="ECO:0000256" key="1">
    <source>
        <dbReference type="ARBA" id="ARBA00004613"/>
    </source>
</evidence>
<comment type="caution">
    <text evidence="9">The sequence shown here is derived from an EMBL/GenBank/DDBJ whole genome shotgun (WGS) entry which is preliminary data.</text>
</comment>
<keyword evidence="10" id="KW-1185">Reference proteome</keyword>
<dbReference type="GO" id="GO:0005615">
    <property type="term" value="C:extracellular space"/>
    <property type="evidence" value="ECO:0007669"/>
    <property type="project" value="TreeGrafter"/>
</dbReference>
<dbReference type="GO" id="GO:0005179">
    <property type="term" value="F:hormone activity"/>
    <property type="evidence" value="ECO:0007669"/>
    <property type="project" value="UniProtKB-KW"/>
</dbReference>
<dbReference type="PROSITE" id="PS00338">
    <property type="entry name" value="SOMATOTROPIN_2"/>
    <property type="match status" value="1"/>
</dbReference>
<evidence type="ECO:0000256" key="4">
    <source>
        <dbReference type="ARBA" id="ARBA00022702"/>
    </source>
</evidence>
<feature type="non-terminal residue" evidence="9">
    <location>
        <position position="1"/>
    </location>
</feature>
<comment type="subcellular location">
    <subcellularLocation>
        <location evidence="1 7">Secreted</location>
    </subcellularLocation>
</comment>
<feature type="signal peptide" evidence="8">
    <location>
        <begin position="1"/>
        <end position="30"/>
    </location>
</feature>
<dbReference type="GO" id="GO:0031667">
    <property type="term" value="P:response to nutrient levels"/>
    <property type="evidence" value="ECO:0007669"/>
    <property type="project" value="TreeGrafter"/>
</dbReference>
<evidence type="ECO:0000256" key="3">
    <source>
        <dbReference type="ARBA" id="ARBA00022525"/>
    </source>
</evidence>
<dbReference type="Gene3D" id="1.20.1250.10">
    <property type="match status" value="1"/>
</dbReference>
<dbReference type="InterPro" id="IPR018116">
    <property type="entry name" value="Somatotropin_CS"/>
</dbReference>
<evidence type="ECO:0000313" key="9">
    <source>
        <dbReference type="EMBL" id="NXN95735.1"/>
    </source>
</evidence>
<evidence type="ECO:0000256" key="7">
    <source>
        <dbReference type="RuleBase" id="RU003618"/>
    </source>
</evidence>
<dbReference type="GO" id="GO:0010817">
    <property type="term" value="P:regulation of hormone levels"/>
    <property type="evidence" value="ECO:0007669"/>
    <property type="project" value="UniProtKB-ARBA"/>
</dbReference>
<evidence type="ECO:0000256" key="2">
    <source>
        <dbReference type="ARBA" id="ARBA00008474"/>
    </source>
</evidence>
<dbReference type="PANTHER" id="PTHR11417">
    <property type="entry name" value="SOMATOTROPIN,PROLACTIN"/>
    <property type="match status" value="1"/>
</dbReference>
<dbReference type="GO" id="GO:0008284">
    <property type="term" value="P:positive regulation of cell population proliferation"/>
    <property type="evidence" value="ECO:0007669"/>
    <property type="project" value="TreeGrafter"/>
</dbReference>
<comment type="similarity">
    <text evidence="2 7">Belongs to the somatotropin/prolactin family.</text>
</comment>
<evidence type="ECO:0000256" key="8">
    <source>
        <dbReference type="SAM" id="SignalP"/>
    </source>
</evidence>
<dbReference type="InterPro" id="IPR001400">
    <property type="entry name" value="Somatotropin/Prolactin"/>
</dbReference>